<organism evidence="1 2">
    <name type="scientific">Spartinivicinus marinus</name>
    <dbReference type="NCBI Taxonomy" id="2994442"/>
    <lineage>
        <taxon>Bacteria</taxon>
        <taxon>Pseudomonadati</taxon>
        <taxon>Pseudomonadota</taxon>
        <taxon>Gammaproteobacteria</taxon>
        <taxon>Oceanospirillales</taxon>
        <taxon>Zooshikellaceae</taxon>
        <taxon>Spartinivicinus</taxon>
    </lineage>
</organism>
<evidence type="ECO:0000313" key="1">
    <source>
        <dbReference type="EMBL" id="NYZ69284.1"/>
    </source>
</evidence>
<sequence>MKEKLQQEAQPAQPELNLQSLVTNLLDRVRMLLVFEKGSLVHTSAIKEDELLTSTEPKYLAQFVRECMPDYALIKKASVLKIKQLLAGLGETLKTF</sequence>
<keyword evidence="2" id="KW-1185">Reference proteome</keyword>
<reference evidence="1 2" key="1">
    <citation type="submission" date="2020-07" db="EMBL/GenBank/DDBJ databases">
        <title>Endozoicomonas sp. nov., isolated from sediment.</title>
        <authorList>
            <person name="Gu T."/>
        </authorList>
    </citation>
    <scope>NUCLEOTIDE SEQUENCE [LARGE SCALE GENOMIC DNA]</scope>
    <source>
        <strain evidence="1 2">SM1973</strain>
    </source>
</reference>
<name>A0A853IGY5_9GAMM</name>
<protein>
    <submittedName>
        <fullName evidence="1">Uncharacterized protein</fullName>
    </submittedName>
</protein>
<dbReference type="AlphaFoldDB" id="A0A853IGY5"/>
<dbReference type="EMBL" id="JACCKB010000072">
    <property type="protein sequence ID" value="NYZ69284.1"/>
    <property type="molecule type" value="Genomic_DNA"/>
</dbReference>
<accession>A0A853IGY5</accession>
<dbReference type="RefSeq" id="WP_180571281.1">
    <property type="nucleotide sequence ID" value="NZ_JACCKB010000072.1"/>
</dbReference>
<evidence type="ECO:0000313" key="2">
    <source>
        <dbReference type="Proteomes" id="UP000569732"/>
    </source>
</evidence>
<dbReference type="Proteomes" id="UP000569732">
    <property type="component" value="Unassembled WGS sequence"/>
</dbReference>
<comment type="caution">
    <text evidence="1">The sequence shown here is derived from an EMBL/GenBank/DDBJ whole genome shotgun (WGS) entry which is preliminary data.</text>
</comment>
<gene>
    <name evidence="1" type="ORF">H0A36_25015</name>
</gene>
<proteinExistence type="predicted"/>